<keyword evidence="2" id="KW-1185">Reference proteome</keyword>
<comment type="caution">
    <text evidence="1">The sequence shown here is derived from an EMBL/GenBank/DDBJ whole genome shotgun (WGS) entry which is preliminary data.</text>
</comment>
<evidence type="ECO:0000313" key="1">
    <source>
        <dbReference type="EMBL" id="EXM40310.1"/>
    </source>
</evidence>
<accession>A0A011WTF0</accession>
<dbReference type="Proteomes" id="UP000021369">
    <property type="component" value="Unassembled WGS sequence"/>
</dbReference>
<reference evidence="1 2" key="1">
    <citation type="submission" date="2013-06" db="EMBL/GenBank/DDBJ databases">
        <title>Rumen cellulosomics: divergent fiber-degrading strategies revealed by comparative genome-wide analysis of six Ruminococcal strains.</title>
        <authorList>
            <person name="Dassa B."/>
            <person name="Borovok I."/>
            <person name="Lamed R."/>
            <person name="Flint H."/>
            <person name="Yeoman C.J."/>
            <person name="White B."/>
            <person name="Bayer E.A."/>
        </authorList>
    </citation>
    <scope>NUCLEOTIDE SEQUENCE [LARGE SCALE GENOMIC DNA]</scope>
    <source>
        <strain evidence="1 2">SY3</strain>
    </source>
</reference>
<organism evidence="1 2">
    <name type="scientific">Ruminococcus albus SY3</name>
    <dbReference type="NCBI Taxonomy" id="1341156"/>
    <lineage>
        <taxon>Bacteria</taxon>
        <taxon>Bacillati</taxon>
        <taxon>Bacillota</taxon>
        <taxon>Clostridia</taxon>
        <taxon>Eubacteriales</taxon>
        <taxon>Oscillospiraceae</taxon>
        <taxon>Ruminococcus</taxon>
    </lineage>
</organism>
<sequence>MPALNFSSFKITYSNGKTDNLTTDALKTGNITILPNVTLTLVPAADSTCTTSGNSEYYEGSNGKYYSKSGDTYTEIDENSWMIPATGVHTYDDSSPMWTWIRKGDSYDVTVKFKCKDCGDIETPDEQPTLNVVDNGGFRTFTATVTYNDIEYKSTKSEETCINITVNGTEKQYRYGVQVKAVAQVPAGKYFEGWYETGTENKVSGSETYCFYATRDMSIEARYTDDQVAAEPVLTMNLSNRQALANGKNKVSFTYDWELPEGCTFQSAAIIRSYVIDEPTISTMDTNVHYTALTTARGTYKINLTIGAANADKAVYVRGYIKYKDKNGSHEAYTDVFTSASLN</sequence>
<dbReference type="EMBL" id="JEOB01000002">
    <property type="protein sequence ID" value="EXM40310.1"/>
    <property type="molecule type" value="Genomic_DNA"/>
</dbReference>
<dbReference type="PATRIC" id="fig|1341156.4.peg.1267"/>
<protein>
    <recommendedName>
        <fullName evidence="3">Bacterial repeat domain-containing protein</fullName>
    </recommendedName>
</protein>
<proteinExistence type="predicted"/>
<gene>
    <name evidence="1" type="ORF">RASY3_09850</name>
</gene>
<evidence type="ECO:0000313" key="2">
    <source>
        <dbReference type="Proteomes" id="UP000021369"/>
    </source>
</evidence>
<evidence type="ECO:0008006" key="3">
    <source>
        <dbReference type="Google" id="ProtNLM"/>
    </source>
</evidence>
<name>A0A011WTF0_RUMAL</name>
<dbReference type="AlphaFoldDB" id="A0A011WTF0"/>